<dbReference type="AlphaFoldDB" id="A0A5B7FI50"/>
<gene>
    <name evidence="2" type="ORF">E2C01_040715</name>
</gene>
<evidence type="ECO:0000313" key="2">
    <source>
        <dbReference type="EMBL" id="MPC46981.1"/>
    </source>
</evidence>
<sequence>MQDRPALRETANSPRDSPRVPLGATYDYGTSLSSGLLTTTGHQPALRNPLCHKFGTIVLAHHHGQAKIRGQLRSHHALARGMSNHVKAREGAPSPPVPSRKVVAASDAPRASQIIVSVPTCPIREGRLGSTDLMVLTSGEEDKLSERKNKKSLRAATLKKLMPQTPGYCHKKRHSRVPYRQRGHSKAMTPHFPPHFQAINLTQSFVRSGRNTYDSVTSVCLICAPQ</sequence>
<organism evidence="2 3">
    <name type="scientific">Portunus trituberculatus</name>
    <name type="common">Swimming crab</name>
    <name type="synonym">Neptunus trituberculatus</name>
    <dbReference type="NCBI Taxonomy" id="210409"/>
    <lineage>
        <taxon>Eukaryota</taxon>
        <taxon>Metazoa</taxon>
        <taxon>Ecdysozoa</taxon>
        <taxon>Arthropoda</taxon>
        <taxon>Crustacea</taxon>
        <taxon>Multicrustacea</taxon>
        <taxon>Malacostraca</taxon>
        <taxon>Eumalacostraca</taxon>
        <taxon>Eucarida</taxon>
        <taxon>Decapoda</taxon>
        <taxon>Pleocyemata</taxon>
        <taxon>Brachyura</taxon>
        <taxon>Eubrachyura</taxon>
        <taxon>Portunoidea</taxon>
        <taxon>Portunidae</taxon>
        <taxon>Portuninae</taxon>
        <taxon>Portunus</taxon>
    </lineage>
</organism>
<comment type="caution">
    <text evidence="2">The sequence shown here is derived from an EMBL/GenBank/DDBJ whole genome shotgun (WGS) entry which is preliminary data.</text>
</comment>
<accession>A0A5B7FI50</accession>
<dbReference type="Proteomes" id="UP000324222">
    <property type="component" value="Unassembled WGS sequence"/>
</dbReference>
<proteinExistence type="predicted"/>
<keyword evidence="3" id="KW-1185">Reference proteome</keyword>
<reference evidence="2 3" key="1">
    <citation type="submission" date="2019-05" db="EMBL/GenBank/DDBJ databases">
        <title>Another draft genome of Portunus trituberculatus and its Hox gene families provides insights of decapod evolution.</title>
        <authorList>
            <person name="Jeong J.-H."/>
            <person name="Song I."/>
            <person name="Kim S."/>
            <person name="Choi T."/>
            <person name="Kim D."/>
            <person name="Ryu S."/>
            <person name="Kim W."/>
        </authorList>
    </citation>
    <scope>NUCLEOTIDE SEQUENCE [LARGE SCALE GENOMIC DNA]</scope>
    <source>
        <tissue evidence="2">Muscle</tissue>
    </source>
</reference>
<evidence type="ECO:0000256" key="1">
    <source>
        <dbReference type="SAM" id="MobiDB-lite"/>
    </source>
</evidence>
<evidence type="ECO:0000313" key="3">
    <source>
        <dbReference type="Proteomes" id="UP000324222"/>
    </source>
</evidence>
<name>A0A5B7FI50_PORTR</name>
<feature type="region of interest" description="Disordered" evidence="1">
    <location>
        <begin position="1"/>
        <end position="23"/>
    </location>
</feature>
<dbReference type="EMBL" id="VSRR010007479">
    <property type="protein sequence ID" value="MPC46981.1"/>
    <property type="molecule type" value="Genomic_DNA"/>
</dbReference>
<protein>
    <submittedName>
        <fullName evidence="2">Uncharacterized protein</fullName>
    </submittedName>
</protein>